<gene>
    <name evidence="3" type="ORF">BOX15_Mlig011264g2</name>
</gene>
<evidence type="ECO:0000313" key="3">
    <source>
        <dbReference type="EMBL" id="PAA48353.1"/>
    </source>
</evidence>
<feature type="region of interest" description="Disordered" evidence="2">
    <location>
        <begin position="378"/>
        <end position="415"/>
    </location>
</feature>
<dbReference type="STRING" id="282301.A0A267DGE8"/>
<keyword evidence="4" id="KW-1185">Reference proteome</keyword>
<dbReference type="AlphaFoldDB" id="A0A267DGE8"/>
<comment type="caution">
    <text evidence="3">The sequence shown here is derived from an EMBL/GenBank/DDBJ whole genome shotgun (WGS) entry which is preliminary data.</text>
</comment>
<feature type="non-terminal residue" evidence="3">
    <location>
        <position position="1"/>
    </location>
</feature>
<feature type="compositionally biased region" description="Basic and acidic residues" evidence="2">
    <location>
        <begin position="220"/>
        <end position="256"/>
    </location>
</feature>
<feature type="region of interest" description="Disordered" evidence="2">
    <location>
        <begin position="215"/>
        <end position="359"/>
    </location>
</feature>
<accession>A0A267DGE8</accession>
<feature type="compositionally biased region" description="Low complexity" evidence="2">
    <location>
        <begin position="333"/>
        <end position="352"/>
    </location>
</feature>
<name>A0A267DGE8_9PLAT</name>
<sequence>ISMTKPPSQATPAPQQTQARRHALRPALRKSALTALAAVGRRAPRCLSQCVVRSLRENNRALAQERGCHLAEIAQLNQQVRQLQAENLRLQQQVTALKEGAGGQQQLLGGSLYELHSHNVRALDCLYRSVTASQKLLATVESEYERPLEASVATIGEQLSVLLTAYTDPFSQRDLIRRSPLRPLNFTSACSQQTAAAAAASSGKSAEASLFAAQLASKPEPSKPELPKPELPKPEPPKPELPKPELPKPELPEQKPSKPGPPKQRKQEPQPEAKPQAAKSAVKRRNSAAKAAKEPPAEDPFSSRPRLTRTPPRPSGAAGGGAAAGRAKRGAAKRAPAPAASLATAAASTAAPPKRRARREVVVDVKVESCAAGDDVFEPRSSVVDGAGLPPTLQGFRDGQQRQRPLRRGRRAAAK</sequence>
<proteinExistence type="predicted"/>
<feature type="coiled-coil region" evidence="1">
    <location>
        <begin position="66"/>
        <end position="100"/>
    </location>
</feature>
<dbReference type="EMBL" id="NIVC01004169">
    <property type="protein sequence ID" value="PAA48353.1"/>
    <property type="molecule type" value="Genomic_DNA"/>
</dbReference>
<keyword evidence="1" id="KW-0175">Coiled coil</keyword>
<evidence type="ECO:0000256" key="2">
    <source>
        <dbReference type="SAM" id="MobiDB-lite"/>
    </source>
</evidence>
<evidence type="ECO:0000313" key="4">
    <source>
        <dbReference type="Proteomes" id="UP000215902"/>
    </source>
</evidence>
<evidence type="ECO:0000256" key="1">
    <source>
        <dbReference type="SAM" id="Coils"/>
    </source>
</evidence>
<protein>
    <submittedName>
        <fullName evidence="3">Uncharacterized protein</fullName>
    </submittedName>
</protein>
<feature type="compositionally biased region" description="Basic residues" evidence="2">
    <location>
        <begin position="404"/>
        <end position="415"/>
    </location>
</feature>
<reference evidence="3 4" key="1">
    <citation type="submission" date="2017-06" db="EMBL/GenBank/DDBJ databases">
        <title>A platform for efficient transgenesis in Macrostomum lignano, a flatworm model organism for stem cell research.</title>
        <authorList>
            <person name="Berezikov E."/>
        </authorList>
    </citation>
    <scope>NUCLEOTIDE SEQUENCE [LARGE SCALE GENOMIC DNA]</scope>
    <source>
        <strain evidence="3">DV1</strain>
        <tissue evidence="3">Whole organism</tissue>
    </source>
</reference>
<dbReference type="Proteomes" id="UP000215902">
    <property type="component" value="Unassembled WGS sequence"/>
</dbReference>
<organism evidence="3 4">
    <name type="scientific">Macrostomum lignano</name>
    <dbReference type="NCBI Taxonomy" id="282301"/>
    <lineage>
        <taxon>Eukaryota</taxon>
        <taxon>Metazoa</taxon>
        <taxon>Spiralia</taxon>
        <taxon>Lophotrochozoa</taxon>
        <taxon>Platyhelminthes</taxon>
        <taxon>Rhabditophora</taxon>
        <taxon>Macrostomorpha</taxon>
        <taxon>Macrostomida</taxon>
        <taxon>Macrostomidae</taxon>
        <taxon>Macrostomum</taxon>
    </lineage>
</organism>